<protein>
    <recommendedName>
        <fullName evidence="3">Cas10/Cmr2 second palm domain-containing protein</fullName>
    </recommendedName>
</protein>
<dbReference type="GO" id="GO:0051607">
    <property type="term" value="P:defense response to virus"/>
    <property type="evidence" value="ECO:0007669"/>
    <property type="project" value="UniProtKB-KW"/>
</dbReference>
<comment type="caution">
    <text evidence="4">The sequence shown here is derived from an EMBL/GenBank/DDBJ whole genome shotgun (WGS) entry which is preliminary data.</text>
</comment>
<evidence type="ECO:0000256" key="1">
    <source>
        <dbReference type="ARBA" id="ARBA00022741"/>
    </source>
</evidence>
<proteinExistence type="predicted"/>
<dbReference type="EMBL" id="BOOW01000008">
    <property type="protein sequence ID" value="GII91132.1"/>
    <property type="molecule type" value="Genomic_DNA"/>
</dbReference>
<dbReference type="InterPro" id="IPR043128">
    <property type="entry name" value="Rev_trsase/Diguanyl_cyclase"/>
</dbReference>
<keyword evidence="1" id="KW-0547">Nucleotide-binding</keyword>
<dbReference type="AlphaFoldDB" id="A0A919RCF7"/>
<name>A0A919RCF7_9ACTN</name>
<keyword evidence="2" id="KW-0051">Antiviral defense</keyword>
<evidence type="ECO:0000313" key="5">
    <source>
        <dbReference type="Proteomes" id="UP000606172"/>
    </source>
</evidence>
<feature type="domain" description="Cas10/Cmr2 second palm" evidence="3">
    <location>
        <begin position="213"/>
        <end position="374"/>
    </location>
</feature>
<evidence type="ECO:0000256" key="2">
    <source>
        <dbReference type="ARBA" id="ARBA00023118"/>
    </source>
</evidence>
<dbReference type="Proteomes" id="UP000606172">
    <property type="component" value="Unassembled WGS sequence"/>
</dbReference>
<keyword evidence="5" id="KW-1185">Reference proteome</keyword>
<dbReference type="Gene3D" id="3.30.70.270">
    <property type="match status" value="1"/>
</dbReference>
<sequence length="527" mass="56871">MYVVVVSTAGNQRYIFSSGKRQEIVGASHLITEVNDKWAFEALHRAFEGFRPDWRLPEAPCELLVNAAGGVTVLVGHAYRAEARRFVTELTTWALRRAPGLDVAGVVHECPEGELATGLAGANARLAALRAELPGPQSRFLRLPLVEDCASSGLPAATLVREGEERLRPRSAVSKAKLDAYSGALARLAKEAGTGPAAMRKLVERLGLEADWVGVVHADGNAIGEVVRTLGEEAGCHPAPVPRLSDGELAARRRRFSEALKGCAQRAFQAAHRCVVERLGLCPDDPHVLPLVLGGDDMTAVCEGRVVLPFTRAYLEKFEEATAEDPVIADVLQRLGRTFLSAGAGVAVVKRNYPFHFAYDLAEELARHEAKSVKRHGSALAFSVLYESSAPDLQRIRASTGAVRSVSPYAVGRHANGDWASGRRFSDLVEQVKALVERSERSGELLLPRTAVHDLREGICLGNDVANARLALMRRRYERDAKRTAALNTLAGGRERLPQLGASSVTVTALLDAMTALPFLPEGEGAQ</sequence>
<reference evidence="4" key="1">
    <citation type="submission" date="2021-01" db="EMBL/GenBank/DDBJ databases">
        <title>Whole genome shotgun sequence of Sinosporangium siamense NBRC 109515.</title>
        <authorList>
            <person name="Komaki H."/>
            <person name="Tamura T."/>
        </authorList>
    </citation>
    <scope>NUCLEOTIDE SEQUENCE</scope>
    <source>
        <strain evidence="4">NBRC 109515</strain>
    </source>
</reference>
<dbReference type="Pfam" id="PF22335">
    <property type="entry name" value="Cas10-Cmr2_palm2"/>
    <property type="match status" value="1"/>
</dbReference>
<gene>
    <name evidence="4" type="ORF">Ssi02_13630</name>
</gene>
<dbReference type="RefSeq" id="WP_204022199.1">
    <property type="nucleotide sequence ID" value="NZ_BOOW01000008.1"/>
</dbReference>
<dbReference type="InterPro" id="IPR054767">
    <property type="entry name" value="Cas10-Cmr2_palm2"/>
</dbReference>
<evidence type="ECO:0000313" key="4">
    <source>
        <dbReference type="EMBL" id="GII91132.1"/>
    </source>
</evidence>
<accession>A0A919RCF7</accession>
<dbReference type="GO" id="GO:0000166">
    <property type="term" value="F:nucleotide binding"/>
    <property type="evidence" value="ECO:0007669"/>
    <property type="project" value="UniProtKB-KW"/>
</dbReference>
<evidence type="ECO:0000259" key="3">
    <source>
        <dbReference type="Pfam" id="PF22335"/>
    </source>
</evidence>
<organism evidence="4 5">
    <name type="scientific">Sinosporangium siamense</name>
    <dbReference type="NCBI Taxonomy" id="1367973"/>
    <lineage>
        <taxon>Bacteria</taxon>
        <taxon>Bacillati</taxon>
        <taxon>Actinomycetota</taxon>
        <taxon>Actinomycetes</taxon>
        <taxon>Streptosporangiales</taxon>
        <taxon>Streptosporangiaceae</taxon>
        <taxon>Sinosporangium</taxon>
    </lineage>
</organism>